<evidence type="ECO:0000256" key="4">
    <source>
        <dbReference type="ARBA" id="ARBA00022946"/>
    </source>
</evidence>
<evidence type="ECO:0000256" key="6">
    <source>
        <dbReference type="SAM" id="MobiDB-lite"/>
    </source>
</evidence>
<keyword evidence="3" id="KW-0934">Plastid</keyword>
<evidence type="ECO:0000256" key="2">
    <source>
        <dbReference type="ARBA" id="ARBA00022528"/>
    </source>
</evidence>
<feature type="compositionally biased region" description="Basic and acidic residues" evidence="6">
    <location>
        <begin position="30"/>
        <end position="47"/>
    </location>
</feature>
<dbReference type="EMBL" id="JAUESC010000384">
    <property type="protein sequence ID" value="KAK0582630.1"/>
    <property type="molecule type" value="Genomic_DNA"/>
</dbReference>
<name>A0AA39S386_ACESA</name>
<dbReference type="FunFam" id="3.30.300.90:FF:000004">
    <property type="entry name" value="SufE-like protein, chloroplastic"/>
    <property type="match status" value="1"/>
</dbReference>
<keyword evidence="8" id="KW-1185">Reference proteome</keyword>
<comment type="caution">
    <text evidence="7">The sequence shown here is derived from an EMBL/GenBank/DDBJ whole genome shotgun (WGS) entry which is preliminary data.</text>
</comment>
<dbReference type="SUPFAM" id="SSF82657">
    <property type="entry name" value="BolA-like"/>
    <property type="match status" value="1"/>
</dbReference>
<reference evidence="7" key="1">
    <citation type="journal article" date="2022" name="Plant J.">
        <title>Strategies of tolerance reflected in two North American maple genomes.</title>
        <authorList>
            <person name="McEvoy S.L."/>
            <person name="Sezen U.U."/>
            <person name="Trouern-Trend A."/>
            <person name="McMahon S.M."/>
            <person name="Schaberg P.G."/>
            <person name="Yang J."/>
            <person name="Wegrzyn J.L."/>
            <person name="Swenson N.G."/>
        </authorList>
    </citation>
    <scope>NUCLEOTIDE SEQUENCE</scope>
    <source>
        <strain evidence="7">NS2018</strain>
    </source>
</reference>
<reference evidence="7" key="2">
    <citation type="submission" date="2023-06" db="EMBL/GenBank/DDBJ databases">
        <authorList>
            <person name="Swenson N.G."/>
            <person name="Wegrzyn J.L."/>
            <person name="Mcevoy S.L."/>
        </authorList>
    </citation>
    <scope>NUCLEOTIDE SEQUENCE</scope>
    <source>
        <strain evidence="7">NS2018</strain>
        <tissue evidence="7">Leaf</tissue>
    </source>
</reference>
<evidence type="ECO:0000256" key="5">
    <source>
        <dbReference type="RuleBase" id="RU003860"/>
    </source>
</evidence>
<sequence>MLKLMQKKELEFFLEAEKAGKGVEGSNSDSKVDASGKDSILKDENSEPKIGSGGGENSTVGLSSEVGVDENGTNSGGLGSRGMRIREKLEKELRPVELEVEDISYQHVGHAGVRGSDGETHFNVKIVSEEFEGKSLVKRHRLIYGLLQEELESGLHALSIVAKKPSEV</sequence>
<dbReference type="GO" id="GO:0016226">
    <property type="term" value="P:iron-sulfur cluster assembly"/>
    <property type="evidence" value="ECO:0007669"/>
    <property type="project" value="TreeGrafter"/>
</dbReference>
<evidence type="ECO:0000256" key="3">
    <source>
        <dbReference type="ARBA" id="ARBA00022640"/>
    </source>
</evidence>
<keyword evidence="2" id="KW-0150">Chloroplast</keyword>
<dbReference type="InterPro" id="IPR036065">
    <property type="entry name" value="BolA-like_sf"/>
</dbReference>
<dbReference type="GO" id="GO:0009507">
    <property type="term" value="C:chloroplast"/>
    <property type="evidence" value="ECO:0007669"/>
    <property type="project" value="UniProtKB-SubCell"/>
</dbReference>
<comment type="subcellular location">
    <subcellularLocation>
        <location evidence="1">Plastid</location>
        <location evidence="1">Chloroplast</location>
    </subcellularLocation>
</comment>
<dbReference type="Pfam" id="PF01722">
    <property type="entry name" value="BolA"/>
    <property type="match status" value="1"/>
</dbReference>
<dbReference type="InterPro" id="IPR002634">
    <property type="entry name" value="BolA"/>
</dbReference>
<protein>
    <submittedName>
        <fullName evidence="7">Uncharacterized protein</fullName>
    </submittedName>
</protein>
<feature type="region of interest" description="Disordered" evidence="6">
    <location>
        <begin position="18"/>
        <end position="83"/>
    </location>
</feature>
<evidence type="ECO:0000256" key="1">
    <source>
        <dbReference type="ARBA" id="ARBA00004229"/>
    </source>
</evidence>
<evidence type="ECO:0000313" key="8">
    <source>
        <dbReference type="Proteomes" id="UP001168877"/>
    </source>
</evidence>
<dbReference type="PANTHER" id="PTHR46230:SF3">
    <property type="entry name" value="SUFE-LIKE PROTEIN 1, CHLOROPLASTIC_MITOCHONDRIAL"/>
    <property type="match status" value="1"/>
</dbReference>
<evidence type="ECO:0000313" key="7">
    <source>
        <dbReference type="EMBL" id="KAK0582630.1"/>
    </source>
</evidence>
<organism evidence="7 8">
    <name type="scientific">Acer saccharum</name>
    <name type="common">Sugar maple</name>
    <dbReference type="NCBI Taxonomy" id="4024"/>
    <lineage>
        <taxon>Eukaryota</taxon>
        <taxon>Viridiplantae</taxon>
        <taxon>Streptophyta</taxon>
        <taxon>Embryophyta</taxon>
        <taxon>Tracheophyta</taxon>
        <taxon>Spermatophyta</taxon>
        <taxon>Magnoliopsida</taxon>
        <taxon>eudicotyledons</taxon>
        <taxon>Gunneridae</taxon>
        <taxon>Pentapetalae</taxon>
        <taxon>rosids</taxon>
        <taxon>malvids</taxon>
        <taxon>Sapindales</taxon>
        <taxon>Sapindaceae</taxon>
        <taxon>Hippocastanoideae</taxon>
        <taxon>Acereae</taxon>
        <taxon>Acer</taxon>
    </lineage>
</organism>
<proteinExistence type="inferred from homology"/>
<dbReference type="AlphaFoldDB" id="A0AA39S386"/>
<dbReference type="PANTHER" id="PTHR46230">
    <property type="match status" value="1"/>
</dbReference>
<dbReference type="Gene3D" id="3.30.300.90">
    <property type="entry name" value="BolA-like"/>
    <property type="match status" value="1"/>
</dbReference>
<gene>
    <name evidence="7" type="ORF">LWI29_027871</name>
</gene>
<keyword evidence="4" id="KW-0809">Transit peptide</keyword>
<dbReference type="Proteomes" id="UP001168877">
    <property type="component" value="Unassembled WGS sequence"/>
</dbReference>
<comment type="similarity">
    <text evidence="5">Belongs to the BolA/IbaG family.</text>
</comment>
<accession>A0AA39S386</accession>